<gene>
    <name evidence="1" type="ORF">CO058_04290</name>
</gene>
<reference evidence="2" key="1">
    <citation type="submission" date="2017-09" db="EMBL/GenBank/DDBJ databases">
        <title>Depth-based differentiation of microbial function through sediment-hosted aquifers and enrichment of novel symbionts in the deep terrestrial subsurface.</title>
        <authorList>
            <person name="Probst A.J."/>
            <person name="Ladd B."/>
            <person name="Jarett J.K."/>
            <person name="Geller-Mcgrath D.E."/>
            <person name="Sieber C.M.K."/>
            <person name="Emerson J.B."/>
            <person name="Anantharaman K."/>
            <person name="Thomas B.C."/>
            <person name="Malmstrom R."/>
            <person name="Stieglmeier M."/>
            <person name="Klingl A."/>
            <person name="Woyke T."/>
            <person name="Ryan C.M."/>
            <person name="Banfield J.F."/>
        </authorList>
    </citation>
    <scope>NUCLEOTIDE SEQUENCE [LARGE SCALE GENOMIC DNA]</scope>
</reference>
<dbReference type="EMBL" id="PFSJ01000031">
    <property type="protein sequence ID" value="PJC23296.1"/>
    <property type="molecule type" value="Genomic_DNA"/>
</dbReference>
<evidence type="ECO:0000313" key="2">
    <source>
        <dbReference type="Proteomes" id="UP000229756"/>
    </source>
</evidence>
<sequence>MKRSLRAGHLLIIDKIGRFSRDVETCAADLISEYPEQSTLFASFPKGAVDMSVDIPDAAMLLEQFNIWYSAAYDLFLKNRV</sequence>
<name>A0A2M8EKM1_UNCKA</name>
<organism evidence="1 2">
    <name type="scientific">candidate division WWE3 bacterium CG_4_9_14_0_2_um_filter_35_11</name>
    <dbReference type="NCBI Taxonomy" id="1975077"/>
    <lineage>
        <taxon>Bacteria</taxon>
        <taxon>Katanobacteria</taxon>
    </lineage>
</organism>
<evidence type="ECO:0000313" key="1">
    <source>
        <dbReference type="EMBL" id="PJC23296.1"/>
    </source>
</evidence>
<comment type="caution">
    <text evidence="1">The sequence shown here is derived from an EMBL/GenBank/DDBJ whole genome shotgun (WGS) entry which is preliminary data.</text>
</comment>
<accession>A0A2M8EKM1</accession>
<dbReference type="AlphaFoldDB" id="A0A2M8EKM1"/>
<protein>
    <submittedName>
        <fullName evidence="1">Uncharacterized protein</fullName>
    </submittedName>
</protein>
<dbReference type="Proteomes" id="UP000229756">
    <property type="component" value="Unassembled WGS sequence"/>
</dbReference>
<proteinExistence type="predicted"/>